<feature type="compositionally biased region" description="Basic residues" evidence="1">
    <location>
        <begin position="108"/>
        <end position="126"/>
    </location>
</feature>
<accession>A0A6J4IA85</accession>
<sequence>GDDAQAGPQVRPRFGRDGRVAGPPHAGARAGPNQRPPHPALAGAGRHRVLLRRARDGRLRTARPPCGGQPRLRLGRRGAGGGAGAVRLRRRRRRAADPERGARPAPRGARHGQLRHDHGHRAPRRQPHPERARPRRQKDRRRPNLRRVPFLAGLRAPRRRGPIRLQHRADGQPRAGAVADRQAGGRHHRHRLLHHPGDAGAEGGAPLHPLRQRRPELLRQRGRHPRGNAPRQAAALRGGHGGAAGSRGAAIARARPRARHVREASARDRHHIRRARERAAVARLDAVDHAGAGSDRERPRLDGHGPLAGHDRPRDGVQRAAGRPTAGAGGPHQQPLRRPREALRHRMGSAARLPGAVRPDAGL</sequence>
<feature type="compositionally biased region" description="Basic residues" evidence="1">
    <location>
        <begin position="156"/>
        <end position="166"/>
    </location>
</feature>
<reference evidence="2" key="1">
    <citation type="submission" date="2020-02" db="EMBL/GenBank/DDBJ databases">
        <authorList>
            <person name="Meier V. D."/>
        </authorList>
    </citation>
    <scope>NUCLEOTIDE SEQUENCE</scope>
    <source>
        <strain evidence="2">AVDCRST_MAG08</strain>
    </source>
</reference>
<feature type="compositionally biased region" description="Low complexity" evidence="1">
    <location>
        <begin position="62"/>
        <end position="72"/>
    </location>
</feature>
<feature type="compositionally biased region" description="Low complexity" evidence="1">
    <location>
        <begin position="20"/>
        <end position="32"/>
    </location>
</feature>
<feature type="non-terminal residue" evidence="2">
    <location>
        <position position="363"/>
    </location>
</feature>
<evidence type="ECO:0000256" key="1">
    <source>
        <dbReference type="SAM" id="MobiDB-lite"/>
    </source>
</evidence>
<feature type="compositionally biased region" description="Basic residues" evidence="1">
    <location>
        <begin position="184"/>
        <end position="194"/>
    </location>
</feature>
<feature type="compositionally biased region" description="Basic residues" evidence="1">
    <location>
        <begin position="133"/>
        <end position="145"/>
    </location>
</feature>
<feature type="non-terminal residue" evidence="2">
    <location>
        <position position="1"/>
    </location>
</feature>
<name>A0A6J4IA85_9PROT</name>
<feature type="region of interest" description="Disordered" evidence="1">
    <location>
        <begin position="222"/>
        <end position="273"/>
    </location>
</feature>
<feature type="region of interest" description="Disordered" evidence="1">
    <location>
        <begin position="288"/>
        <end position="363"/>
    </location>
</feature>
<feature type="region of interest" description="Disordered" evidence="1">
    <location>
        <begin position="1"/>
        <end position="208"/>
    </location>
</feature>
<dbReference type="AlphaFoldDB" id="A0A6J4IA85"/>
<organism evidence="2">
    <name type="scientific">uncultured Acetobacteraceae bacterium</name>
    <dbReference type="NCBI Taxonomy" id="169975"/>
    <lineage>
        <taxon>Bacteria</taxon>
        <taxon>Pseudomonadati</taxon>
        <taxon>Pseudomonadota</taxon>
        <taxon>Alphaproteobacteria</taxon>
        <taxon>Acetobacterales</taxon>
        <taxon>Acetobacteraceae</taxon>
        <taxon>environmental samples</taxon>
    </lineage>
</organism>
<protein>
    <submittedName>
        <fullName evidence="2">Uncharacterized protein</fullName>
    </submittedName>
</protein>
<evidence type="ECO:0000313" key="2">
    <source>
        <dbReference type="EMBL" id="CAA9246752.1"/>
    </source>
</evidence>
<gene>
    <name evidence="2" type="ORF">AVDCRST_MAG08-1894</name>
</gene>
<proteinExistence type="predicted"/>
<feature type="compositionally biased region" description="Basic and acidic residues" evidence="1">
    <location>
        <begin position="288"/>
        <end position="317"/>
    </location>
</feature>
<dbReference type="EMBL" id="CADCTG010000156">
    <property type="protein sequence ID" value="CAA9246752.1"/>
    <property type="molecule type" value="Genomic_DNA"/>
</dbReference>